<keyword evidence="9" id="KW-1185">Reference proteome</keyword>
<evidence type="ECO:0000256" key="1">
    <source>
        <dbReference type="ARBA" id="ARBA00007494"/>
    </source>
</evidence>
<evidence type="ECO:0000256" key="2">
    <source>
        <dbReference type="ARBA" id="ARBA00022603"/>
    </source>
</evidence>
<dbReference type="PANTHER" id="PTHR22807">
    <property type="entry name" value="NOP2 YEAST -RELATED NOL1/NOP2/FMU SUN DOMAIN-CONTAINING"/>
    <property type="match status" value="1"/>
</dbReference>
<keyword evidence="3 6" id="KW-0808">Transferase</keyword>
<evidence type="ECO:0000256" key="3">
    <source>
        <dbReference type="ARBA" id="ARBA00022679"/>
    </source>
</evidence>
<evidence type="ECO:0000313" key="8">
    <source>
        <dbReference type="EMBL" id="GLS18005.1"/>
    </source>
</evidence>
<name>A0ABQ6CCZ3_9HYPH</name>
<feature type="binding site" evidence="6">
    <location>
        <position position="279"/>
    </location>
    <ligand>
        <name>S-adenosyl-L-methionine</name>
        <dbReference type="ChEBI" id="CHEBI:59789"/>
    </ligand>
</feature>
<dbReference type="InterPro" id="IPR001678">
    <property type="entry name" value="MeTrfase_RsmB-F_NOP2_dom"/>
</dbReference>
<dbReference type="Proteomes" id="UP001156882">
    <property type="component" value="Unassembled WGS sequence"/>
</dbReference>
<comment type="caution">
    <text evidence="8">The sequence shown here is derived from an EMBL/GenBank/DDBJ whole genome shotgun (WGS) entry which is preliminary data.</text>
</comment>
<dbReference type="PROSITE" id="PS01153">
    <property type="entry name" value="NOL1_NOP2_SUN"/>
    <property type="match status" value="1"/>
</dbReference>
<evidence type="ECO:0000256" key="5">
    <source>
        <dbReference type="ARBA" id="ARBA00022884"/>
    </source>
</evidence>
<dbReference type="SUPFAM" id="SSF53335">
    <property type="entry name" value="S-adenosyl-L-methionine-dependent methyltransferases"/>
    <property type="match status" value="1"/>
</dbReference>
<keyword evidence="5 6" id="KW-0694">RNA-binding</keyword>
<evidence type="ECO:0000259" key="7">
    <source>
        <dbReference type="PROSITE" id="PS51686"/>
    </source>
</evidence>
<feature type="domain" description="SAM-dependent MTase RsmB/NOP-type" evidence="7">
    <location>
        <begin position="167"/>
        <end position="445"/>
    </location>
</feature>
<dbReference type="PRINTS" id="PR02008">
    <property type="entry name" value="RCMTFAMILY"/>
</dbReference>
<dbReference type="InterPro" id="IPR029063">
    <property type="entry name" value="SAM-dependent_MTases_sf"/>
</dbReference>
<dbReference type="PANTHER" id="PTHR22807:SF61">
    <property type="entry name" value="NOL1_NOP2_SUN FAMILY PROTEIN _ ANTITERMINATION NUSB DOMAIN-CONTAINING PROTEIN"/>
    <property type="match status" value="1"/>
</dbReference>
<comment type="caution">
    <text evidence="6">Lacks conserved residue(s) required for the propagation of feature annotation.</text>
</comment>
<keyword evidence="4 6" id="KW-0949">S-adenosyl-L-methionine</keyword>
<sequence length="446" mass="47391">MNTPPIPTRRGAAAARLEAPGLAARALAVKAVDGVLGQDIALEDAFEGASLEPRDLALARMIAGVSMRRYGSIGTILDSLLARGMPRKSGPLEAILITAAAQILFLDVPDHAAVDLAVRLARQDDRAQAFSGLANAVLRKVSASKEERLAALPAEADTPAWLFERWRRHYGEATAQAIIAVQRVEPALDLTVKADAAGWAARLGGRVLPTESLRLSHAGPIRALEGYEEGAWWVQDAAAALPARLLGTVEGLRVADLCAAPGGKTAQLAAAGARVTAVDRSEARLQRLTENLKRLDLSAEVVVSDVLAWKAEPFDAILLDAPCSATGTIRRHPDVAWSKSAHDIGAVADLQRRMLSRMAGLLKPGGLLVYCTCSLEAEEGEQQIAQFLERNDRFRLEPVTAAEIGGLEGAVTPEGALRTLPSLLPDEDPAMAGMDGFFAARLRYLG</sequence>
<dbReference type="Gene3D" id="3.40.50.150">
    <property type="entry name" value="Vaccinia Virus protein VP39"/>
    <property type="match status" value="1"/>
</dbReference>
<feature type="binding site" evidence="6">
    <location>
        <position position="320"/>
    </location>
    <ligand>
        <name>S-adenosyl-L-methionine</name>
        <dbReference type="ChEBI" id="CHEBI:59789"/>
    </ligand>
</feature>
<dbReference type="SUPFAM" id="SSF48013">
    <property type="entry name" value="NusB-like"/>
    <property type="match status" value="1"/>
</dbReference>
<reference evidence="9" key="1">
    <citation type="journal article" date="2019" name="Int. J. Syst. Evol. Microbiol.">
        <title>The Global Catalogue of Microorganisms (GCM) 10K type strain sequencing project: providing services to taxonomists for standard genome sequencing and annotation.</title>
        <authorList>
            <consortium name="The Broad Institute Genomics Platform"/>
            <consortium name="The Broad Institute Genome Sequencing Center for Infectious Disease"/>
            <person name="Wu L."/>
            <person name="Ma J."/>
        </authorList>
    </citation>
    <scope>NUCLEOTIDE SEQUENCE [LARGE SCALE GENOMIC DNA]</scope>
    <source>
        <strain evidence="9">NBRC 101365</strain>
    </source>
</reference>
<dbReference type="CDD" id="cd02440">
    <property type="entry name" value="AdoMet_MTases"/>
    <property type="match status" value="1"/>
</dbReference>
<dbReference type="InterPro" id="IPR049560">
    <property type="entry name" value="MeTrfase_RsmB-F_NOP2_cat"/>
</dbReference>
<dbReference type="InterPro" id="IPR023267">
    <property type="entry name" value="RCMT"/>
</dbReference>
<evidence type="ECO:0000256" key="4">
    <source>
        <dbReference type="ARBA" id="ARBA00022691"/>
    </source>
</evidence>
<protein>
    <submittedName>
        <fullName evidence="8">MFS transporter</fullName>
    </submittedName>
</protein>
<feature type="active site" description="Nucleophile" evidence="6">
    <location>
        <position position="373"/>
    </location>
</feature>
<accession>A0ABQ6CCZ3</accession>
<dbReference type="PROSITE" id="PS51686">
    <property type="entry name" value="SAM_MT_RSMB_NOP"/>
    <property type="match status" value="1"/>
</dbReference>
<evidence type="ECO:0000313" key="9">
    <source>
        <dbReference type="Proteomes" id="UP001156882"/>
    </source>
</evidence>
<keyword evidence="2 6" id="KW-0489">Methyltransferase</keyword>
<comment type="similarity">
    <text evidence="1 6">Belongs to the class I-like SAM-binding methyltransferase superfamily. RsmB/NOP family.</text>
</comment>
<dbReference type="InterPro" id="IPR006027">
    <property type="entry name" value="NusB_RsmB_TIM44"/>
</dbReference>
<organism evidence="8 9">
    <name type="scientific">Labrys miyagiensis</name>
    <dbReference type="NCBI Taxonomy" id="346912"/>
    <lineage>
        <taxon>Bacteria</taxon>
        <taxon>Pseudomonadati</taxon>
        <taxon>Pseudomonadota</taxon>
        <taxon>Alphaproteobacteria</taxon>
        <taxon>Hyphomicrobiales</taxon>
        <taxon>Xanthobacteraceae</taxon>
        <taxon>Labrys</taxon>
    </lineage>
</organism>
<dbReference type="Pfam" id="PF01189">
    <property type="entry name" value="Methyltr_RsmB-F"/>
    <property type="match status" value="1"/>
</dbReference>
<proteinExistence type="inferred from homology"/>
<dbReference type="Pfam" id="PF01029">
    <property type="entry name" value="NusB"/>
    <property type="match status" value="1"/>
</dbReference>
<dbReference type="Gene3D" id="1.10.940.10">
    <property type="entry name" value="NusB-like"/>
    <property type="match status" value="1"/>
</dbReference>
<gene>
    <name evidence="8" type="primary">sun</name>
    <name evidence="8" type="ORF">GCM10007874_10210</name>
</gene>
<dbReference type="EMBL" id="BSPC01000007">
    <property type="protein sequence ID" value="GLS18005.1"/>
    <property type="molecule type" value="Genomic_DNA"/>
</dbReference>
<evidence type="ECO:0000256" key="6">
    <source>
        <dbReference type="PROSITE-ProRule" id="PRU01023"/>
    </source>
</evidence>
<dbReference type="InterPro" id="IPR035926">
    <property type="entry name" value="NusB-like_sf"/>
</dbReference>
<dbReference type="InterPro" id="IPR018314">
    <property type="entry name" value="RsmB/NOL1/NOP2-like_CS"/>
</dbReference>
<feature type="binding site" evidence="6">
    <location>
        <begin position="258"/>
        <end position="264"/>
    </location>
    <ligand>
        <name>S-adenosyl-L-methionine</name>
        <dbReference type="ChEBI" id="CHEBI:59789"/>
    </ligand>
</feature>